<keyword evidence="3" id="KW-1185">Reference proteome</keyword>
<evidence type="ECO:0008006" key="5">
    <source>
        <dbReference type="Google" id="ProtNLM"/>
    </source>
</evidence>
<dbReference type="Proteomes" id="UP000317652">
    <property type="component" value="Unassembled WGS sequence"/>
</dbReference>
<protein>
    <recommendedName>
        <fullName evidence="5">Type II toxin-antitoxin system RelE/ParE family toxin</fullName>
    </recommendedName>
</protein>
<name>A0A564IBP5_9ENTR</name>
<dbReference type="AlphaFoldDB" id="A0A564IBP5"/>
<organism evidence="2 4">
    <name type="scientific">Klebsiella spallanzanii</name>
    <dbReference type="NCBI Taxonomy" id="2587528"/>
    <lineage>
        <taxon>Bacteria</taxon>
        <taxon>Pseudomonadati</taxon>
        <taxon>Pseudomonadota</taxon>
        <taxon>Gammaproteobacteria</taxon>
        <taxon>Enterobacterales</taxon>
        <taxon>Enterobacteriaceae</taxon>
        <taxon>Klebsiella/Raoultella group</taxon>
        <taxon>Klebsiella</taxon>
    </lineage>
</organism>
<evidence type="ECO:0000313" key="4">
    <source>
        <dbReference type="Proteomes" id="UP000318370"/>
    </source>
</evidence>
<evidence type="ECO:0000313" key="2">
    <source>
        <dbReference type="EMBL" id="VUS56322.1"/>
    </source>
</evidence>
<dbReference type="EMBL" id="CABGGS010000008">
    <property type="protein sequence ID" value="VUS41743.1"/>
    <property type="molecule type" value="Genomic_DNA"/>
</dbReference>
<accession>A0A564IBP5</accession>
<reference evidence="3 4" key="1">
    <citation type="submission" date="2019-07" db="EMBL/GenBank/DDBJ databases">
        <authorList>
            <person name="Brisse S."/>
            <person name="Rodrigues C."/>
            <person name="Thorpe H."/>
        </authorList>
    </citation>
    <scope>NUCLEOTIDE SEQUENCE [LARGE SCALE GENOMIC DNA]</scope>
    <source>
        <strain evidence="2">SB6408</strain>
        <strain evidence="1">SB6411</strain>
    </source>
</reference>
<dbReference type="Pfam" id="PF05973">
    <property type="entry name" value="Gp49"/>
    <property type="match status" value="1"/>
</dbReference>
<evidence type="ECO:0000313" key="1">
    <source>
        <dbReference type="EMBL" id="VUS41743.1"/>
    </source>
</evidence>
<proteinExistence type="predicted"/>
<dbReference type="RefSeq" id="WP_139540800.1">
    <property type="nucleotide sequence ID" value="NZ_CABEJC010000038.1"/>
</dbReference>
<sequence length="118" mass="13838">MLLQKREHKSIAWIGSSFEDLLSFPEDVRKDAGYQLHRLQAGLEAADWKPMSEIGRGVEEIRLRQTSGTFRIIYLSRFGNAVYVLHCFSKKTQRISDHDKRIARVRFQAVQQEHRSHK</sequence>
<gene>
    <name evidence="2" type="ORF">SB6408_04707</name>
    <name evidence="1" type="ORF">SB6411_05509</name>
</gene>
<dbReference type="Proteomes" id="UP000318370">
    <property type="component" value="Unassembled WGS sequence"/>
</dbReference>
<dbReference type="InterPro" id="IPR009241">
    <property type="entry name" value="HigB-like"/>
</dbReference>
<dbReference type="EMBL" id="CABGHF010000009">
    <property type="protein sequence ID" value="VUS56322.1"/>
    <property type="molecule type" value="Genomic_DNA"/>
</dbReference>
<evidence type="ECO:0000313" key="3">
    <source>
        <dbReference type="Proteomes" id="UP000317652"/>
    </source>
</evidence>